<dbReference type="Pfam" id="PF13639">
    <property type="entry name" value="zf-RING_2"/>
    <property type="match status" value="1"/>
</dbReference>
<dbReference type="EMBL" id="CAWUOM010000031">
    <property type="protein sequence ID" value="CAK7267026.1"/>
    <property type="molecule type" value="Genomic_DNA"/>
</dbReference>
<dbReference type="SMART" id="SM00184">
    <property type="entry name" value="RING"/>
    <property type="match status" value="1"/>
</dbReference>
<keyword evidence="11" id="KW-0862">Zinc</keyword>
<evidence type="ECO:0000256" key="3">
    <source>
        <dbReference type="ARBA" id="ARBA00004906"/>
    </source>
</evidence>
<keyword evidence="8 16" id="KW-0732">Signal</keyword>
<keyword evidence="6 15" id="KW-0812">Transmembrane</keyword>
<evidence type="ECO:0000256" key="10">
    <source>
        <dbReference type="ARBA" id="ARBA00022786"/>
    </source>
</evidence>
<feature type="transmembrane region" description="Helical" evidence="15">
    <location>
        <begin position="747"/>
        <end position="765"/>
    </location>
</feature>
<evidence type="ECO:0000256" key="6">
    <source>
        <dbReference type="ARBA" id="ARBA00022692"/>
    </source>
</evidence>
<comment type="pathway">
    <text evidence="3">Protein modification; protein ubiquitination.</text>
</comment>
<evidence type="ECO:0000256" key="7">
    <source>
        <dbReference type="ARBA" id="ARBA00022723"/>
    </source>
</evidence>
<comment type="subcellular location">
    <subcellularLocation>
        <location evidence="2">Endomembrane system</location>
        <topology evidence="2">Multi-pass membrane protein</topology>
    </subcellularLocation>
</comment>
<dbReference type="PROSITE" id="PS50089">
    <property type="entry name" value="ZF_RING_2"/>
    <property type="match status" value="1"/>
</dbReference>
<dbReference type="PANTHER" id="PTHR22763">
    <property type="entry name" value="RING ZINC FINGER PROTEIN"/>
    <property type="match status" value="1"/>
</dbReference>
<evidence type="ECO:0000256" key="14">
    <source>
        <dbReference type="PROSITE-ProRule" id="PRU00175"/>
    </source>
</evidence>
<comment type="caution">
    <text evidence="18">The sequence shown here is derived from an EMBL/GenBank/DDBJ whole genome shotgun (WGS) entry which is preliminary data.</text>
</comment>
<evidence type="ECO:0000256" key="5">
    <source>
        <dbReference type="ARBA" id="ARBA00022679"/>
    </source>
</evidence>
<keyword evidence="13 15" id="KW-0472">Membrane</keyword>
<dbReference type="InterPro" id="IPR050731">
    <property type="entry name" value="HRD1_E3_ubiq-ligases"/>
</dbReference>
<keyword evidence="7" id="KW-0479">Metal-binding</keyword>
<evidence type="ECO:0000256" key="11">
    <source>
        <dbReference type="ARBA" id="ARBA00022833"/>
    </source>
</evidence>
<evidence type="ECO:0000256" key="9">
    <source>
        <dbReference type="ARBA" id="ARBA00022771"/>
    </source>
</evidence>
<feature type="transmembrane region" description="Helical" evidence="15">
    <location>
        <begin position="569"/>
        <end position="593"/>
    </location>
</feature>
<dbReference type="EC" id="2.3.2.27" evidence="4"/>
<reference evidence="18 19" key="1">
    <citation type="submission" date="2024-01" db="EMBL/GenBank/DDBJ databases">
        <authorList>
            <person name="Allen C."/>
            <person name="Tagirdzhanova G."/>
        </authorList>
    </citation>
    <scope>NUCLEOTIDE SEQUENCE [LARGE SCALE GENOMIC DNA]</scope>
    <source>
        <strain evidence="18 19">CBS 573.63</strain>
    </source>
</reference>
<feature type="transmembrane region" description="Helical" evidence="15">
    <location>
        <begin position="537"/>
        <end position="557"/>
    </location>
</feature>
<dbReference type="Proteomes" id="UP001642501">
    <property type="component" value="Unassembled WGS sequence"/>
</dbReference>
<evidence type="ECO:0000256" key="12">
    <source>
        <dbReference type="ARBA" id="ARBA00022989"/>
    </source>
</evidence>
<keyword evidence="5" id="KW-0808">Transferase</keyword>
<dbReference type="SUPFAM" id="SSF57850">
    <property type="entry name" value="RING/U-box"/>
    <property type="match status" value="1"/>
</dbReference>
<evidence type="ECO:0000256" key="1">
    <source>
        <dbReference type="ARBA" id="ARBA00000900"/>
    </source>
</evidence>
<dbReference type="InterPro" id="IPR021319">
    <property type="entry name" value="DUF2921"/>
</dbReference>
<evidence type="ECO:0000256" key="15">
    <source>
        <dbReference type="SAM" id="Phobius"/>
    </source>
</evidence>
<evidence type="ECO:0000256" key="13">
    <source>
        <dbReference type="ARBA" id="ARBA00023136"/>
    </source>
</evidence>
<feature type="transmembrane region" description="Helical" evidence="15">
    <location>
        <begin position="833"/>
        <end position="851"/>
    </location>
</feature>
<keyword evidence="9 14" id="KW-0863">Zinc-finger</keyword>
<keyword evidence="19" id="KW-1185">Reference proteome</keyword>
<evidence type="ECO:0000256" key="2">
    <source>
        <dbReference type="ARBA" id="ARBA00004127"/>
    </source>
</evidence>
<dbReference type="Pfam" id="PF11145">
    <property type="entry name" value="DUF2921"/>
    <property type="match status" value="1"/>
</dbReference>
<feature type="transmembrane region" description="Helical" evidence="15">
    <location>
        <begin position="599"/>
        <end position="626"/>
    </location>
</feature>
<gene>
    <name evidence="18" type="ORF">SEPCBS57363_002387</name>
</gene>
<name>A0ABP0DHD8_9PEZI</name>
<keyword evidence="12 15" id="KW-1133">Transmembrane helix</keyword>
<feature type="chain" id="PRO_5045513767" description="RING-type E3 ubiquitin transferase" evidence="16">
    <location>
        <begin position="27"/>
        <end position="1017"/>
    </location>
</feature>
<dbReference type="InterPro" id="IPR013083">
    <property type="entry name" value="Znf_RING/FYVE/PHD"/>
</dbReference>
<evidence type="ECO:0000313" key="18">
    <source>
        <dbReference type="EMBL" id="CAK7267026.1"/>
    </source>
</evidence>
<evidence type="ECO:0000256" key="16">
    <source>
        <dbReference type="SAM" id="SignalP"/>
    </source>
</evidence>
<evidence type="ECO:0000313" key="19">
    <source>
        <dbReference type="Proteomes" id="UP001642501"/>
    </source>
</evidence>
<dbReference type="Gene3D" id="3.30.40.10">
    <property type="entry name" value="Zinc/RING finger domain, C3HC4 (zinc finger)"/>
    <property type="match status" value="1"/>
</dbReference>
<feature type="signal peptide" evidence="16">
    <location>
        <begin position="1"/>
        <end position="26"/>
    </location>
</feature>
<proteinExistence type="predicted"/>
<dbReference type="PANTHER" id="PTHR22763:SF162">
    <property type="entry name" value="TRANSMEMBRANE E3 UBIQUITIN-PROTEIN LIGASE 1"/>
    <property type="match status" value="1"/>
</dbReference>
<comment type="catalytic activity">
    <reaction evidence="1">
        <text>S-ubiquitinyl-[E2 ubiquitin-conjugating enzyme]-L-cysteine + [acceptor protein]-L-lysine = [E2 ubiquitin-conjugating enzyme]-L-cysteine + N(6)-ubiquitinyl-[acceptor protein]-L-lysine.</text>
        <dbReference type="EC" id="2.3.2.27"/>
    </reaction>
</comment>
<accession>A0ABP0DHD8</accession>
<sequence length="1017" mass="110083">MPQPQDNARFILLIMMILWINTSNDAGSGVLSAPSAIMARVNRQRNSFEAVQTTRWGDFSPGPSNLTFASAASNSSGVPGRWLNLTGFRAEDNLGWDDLDHFRARCLEWSRNAYPWGTDGISMWDRGETMLTWQNATGSTAGQYIRRPASVKRTSQSYNMTAIMGPSFDWAGAQINSGHEAGAFGSGPLPGSVVVDPLTNTTKNAGNETNRASSIARRLDTRASAAAGAGAPGAAATAEQPAGKVAGVAPLAVDRKHDTQPPQLSQRSALMQTIEWGRNITGDNGRIIVRVTDQDEEHAYVDSNDRDSLQTGGLIRAATASITLEDVDGTGSSYDMRLHGVHWPRLGTLLLTTTSDKFGGIFALPHLAPSSSLFNSSQQLLNRTIDAALQKRESTRPFGPPDPALSTPLWSSNADGAPEGLVPMPRCEYVMYIQIHPLDAAQFIKSPEDYSADDMVRIMRGIEHEMRFPTGAPIFGSHGVPELEMSAVLYSPDCAYFIETKGPPAFAPMPEAGKGGGPPLLHLRGKKAESIVYDARLWMLALGAVMFGQVQLFLGQVRETYTPSTLNRVSFTTLAAMVLADGLIFSAAAAWALTASASFLPSLVVTFSAFTSMSIGGLFLSEIYAAQEPERCRQERQRLQQIQQREQTLRERMQQHYAGMAARRAEAGQTVTPALAPLARSASPPIIVPSDQDIDAEIAANSLMAATPLLPAPVTAAPGPAPAAAAANTSTVNLPPSAPFSNMAGRMIMLGMVIMFSSLAASTWWASLRTVYCNLLAFMYLSMWVPQIVRNIGRNSRRAFSWRFLVGQSVLRLMPLAYFYLKQDNIIYARSDWRSFGVLVGWVWLQLWVLAAQHELGPRFGIPSAWVPEAWEYHPVLREDNLEAGGLPIGLVSTAAAADEGPAGASKRRSSNPYQAALGTGAAVGETSPHHLPNTNIWTMDCAICCETLDVPVVRAGADDSSATKGASSVAGSVTSMLARRQYMVTPCRHIFHTNCLEGWLRFRLQCPICREELPPL</sequence>
<protein>
    <recommendedName>
        <fullName evidence="4">RING-type E3 ubiquitin transferase</fullName>
        <ecNumber evidence="4">2.3.2.27</ecNumber>
    </recommendedName>
</protein>
<evidence type="ECO:0000256" key="4">
    <source>
        <dbReference type="ARBA" id="ARBA00012483"/>
    </source>
</evidence>
<keyword evidence="10" id="KW-0833">Ubl conjugation pathway</keyword>
<evidence type="ECO:0000256" key="8">
    <source>
        <dbReference type="ARBA" id="ARBA00022729"/>
    </source>
</evidence>
<feature type="domain" description="RING-type" evidence="17">
    <location>
        <begin position="942"/>
        <end position="1011"/>
    </location>
</feature>
<organism evidence="18 19">
    <name type="scientific">Sporothrix epigloea</name>
    <dbReference type="NCBI Taxonomy" id="1892477"/>
    <lineage>
        <taxon>Eukaryota</taxon>
        <taxon>Fungi</taxon>
        <taxon>Dikarya</taxon>
        <taxon>Ascomycota</taxon>
        <taxon>Pezizomycotina</taxon>
        <taxon>Sordariomycetes</taxon>
        <taxon>Sordariomycetidae</taxon>
        <taxon>Ophiostomatales</taxon>
        <taxon>Ophiostomataceae</taxon>
        <taxon>Sporothrix</taxon>
    </lineage>
</organism>
<dbReference type="InterPro" id="IPR001841">
    <property type="entry name" value="Znf_RING"/>
</dbReference>
<evidence type="ECO:0000259" key="17">
    <source>
        <dbReference type="PROSITE" id="PS50089"/>
    </source>
</evidence>
<feature type="transmembrane region" description="Helical" evidence="15">
    <location>
        <begin position="801"/>
        <end position="821"/>
    </location>
</feature>